<dbReference type="Proteomes" id="UP000017081">
    <property type="component" value="Unassembled WGS sequence"/>
</dbReference>
<comment type="caution">
    <text evidence="4">The sequence shown here is derived from an EMBL/GenBank/DDBJ whole genome shotgun (WGS) entry which is preliminary data.</text>
</comment>
<dbReference type="PANTHER" id="PTHR37165">
    <property type="entry name" value="PEPTIDASE U56 FAMILY"/>
    <property type="match status" value="1"/>
</dbReference>
<proteinExistence type="inferred from homology"/>
<evidence type="ECO:0000313" key="5">
    <source>
        <dbReference type="Proteomes" id="UP000017081"/>
    </source>
</evidence>
<comment type="similarity">
    <text evidence="2">Belongs to the encapsulin family. Family 1 subfamily.</text>
</comment>
<evidence type="ECO:0000313" key="4">
    <source>
        <dbReference type="EMBL" id="ERT67953.1"/>
    </source>
</evidence>
<dbReference type="HOGENOM" id="CLU_089875_1_0_0"/>
<sequence length="261" mass="29580">MDFLKKELAPISGKVWKDIEERAKEVLTTQLSARRFVRVTGPIGKEKGGVNTGRLAIHKKGDLSYGVYQTQPFVENRITFKLSRWELDNFERGARDIDYTNLDEALKNAAKFEEEAVYFGLDEACIVGLLKDEKQALDFGKTEQETIKNLMYGVSKLRNTGFSKGPYALVVGLEKFIYLNMVNLNDSLAKRLEKILGMPIIVSNSITGGLLVPYDNENIELVLGEDFSLGYQGHTNQEVELFITETFTFRVLDNTRVISYK</sequence>
<dbReference type="AlphaFoldDB" id="U7VAW8"/>
<evidence type="ECO:0000256" key="2">
    <source>
        <dbReference type="ARBA" id="ARBA00033743"/>
    </source>
</evidence>
<dbReference type="PANTHER" id="PTHR37165:SF1">
    <property type="entry name" value="TYPE 1 ENCAPSULIN SHELL PROTEIN"/>
    <property type="match status" value="1"/>
</dbReference>
<dbReference type="InterPro" id="IPR007544">
    <property type="entry name" value="ENCAP"/>
</dbReference>
<dbReference type="STRING" id="1319815.HMPREF0202_02171"/>
<dbReference type="InterPro" id="IPR051429">
    <property type="entry name" value="Encapsulin_nc"/>
</dbReference>
<dbReference type="PIRSF" id="PIRSF019254">
    <property type="entry name" value="CFP29"/>
    <property type="match status" value="1"/>
</dbReference>
<comment type="subcellular location">
    <subcellularLocation>
        <location evidence="1">Encapsulin nanocompartment</location>
    </subcellularLocation>
</comment>
<protein>
    <submittedName>
        <fullName evidence="4">Putative maritimacin</fullName>
    </submittedName>
</protein>
<evidence type="ECO:0000256" key="3">
    <source>
        <dbReference type="ARBA" id="ARBA00033787"/>
    </source>
</evidence>
<evidence type="ECO:0000256" key="1">
    <source>
        <dbReference type="ARBA" id="ARBA00033738"/>
    </source>
</evidence>
<keyword evidence="5" id="KW-1185">Reference proteome</keyword>
<dbReference type="EMBL" id="AXZF01000096">
    <property type="protein sequence ID" value="ERT67953.1"/>
    <property type="molecule type" value="Genomic_DNA"/>
</dbReference>
<dbReference type="eggNOG" id="COG1659">
    <property type="taxonomic scope" value="Bacteria"/>
</dbReference>
<dbReference type="Gene3D" id="3.30.2400.30">
    <property type="match status" value="1"/>
</dbReference>
<gene>
    <name evidence="4" type="ORF">HMPREF0202_02171</name>
</gene>
<accession>U7VAW8</accession>
<dbReference type="RefSeq" id="WP_023051703.1">
    <property type="nucleotide sequence ID" value="NZ_CP173065.2"/>
</dbReference>
<keyword evidence="3" id="KW-1284">Encapsulin nanocompartment</keyword>
<name>U7VAW8_9FUSO</name>
<dbReference type="Pfam" id="PF04454">
    <property type="entry name" value="Linocin_M18"/>
    <property type="match status" value="1"/>
</dbReference>
<dbReference type="NCBIfam" id="NF041155">
    <property type="entry name" value="encap_f1"/>
    <property type="match status" value="1"/>
</dbReference>
<dbReference type="GO" id="GO:0140737">
    <property type="term" value="C:encapsulin nanocompartment"/>
    <property type="evidence" value="ECO:0007669"/>
    <property type="project" value="UniProtKB-SubCell"/>
</dbReference>
<reference evidence="4 5" key="1">
    <citation type="submission" date="2013-08" db="EMBL/GenBank/DDBJ databases">
        <authorList>
            <person name="Weinstock G."/>
            <person name="Sodergren E."/>
            <person name="Wylie T."/>
            <person name="Fulton L."/>
            <person name="Fulton R."/>
            <person name="Fronick C."/>
            <person name="O'Laughlin M."/>
            <person name="Godfrey J."/>
            <person name="Miner T."/>
            <person name="Herter B."/>
            <person name="Appelbaum E."/>
            <person name="Cordes M."/>
            <person name="Lek S."/>
            <person name="Wollam A."/>
            <person name="Pepin K.H."/>
            <person name="Palsikar V.B."/>
            <person name="Mitreva M."/>
            <person name="Wilson R.K."/>
        </authorList>
    </citation>
    <scope>NUCLEOTIDE SEQUENCE [LARGE SCALE GENOMIC DNA]</scope>
    <source>
        <strain evidence="4 5">ATCC BAA-474</strain>
    </source>
</reference>
<organism evidence="4 5">
    <name type="scientific">Cetobacterium somerae ATCC BAA-474</name>
    <dbReference type="NCBI Taxonomy" id="1319815"/>
    <lineage>
        <taxon>Bacteria</taxon>
        <taxon>Fusobacteriati</taxon>
        <taxon>Fusobacteriota</taxon>
        <taxon>Fusobacteriia</taxon>
        <taxon>Fusobacteriales</taxon>
        <taxon>Fusobacteriaceae</taxon>
        <taxon>Cetobacterium</taxon>
    </lineage>
</organism>
<dbReference type="Gene3D" id="3.30.2320.10">
    <property type="entry name" value="hypothetical protein PF0899 domain"/>
    <property type="match status" value="1"/>
</dbReference>